<keyword evidence="2" id="KW-1185">Reference proteome</keyword>
<dbReference type="EMBL" id="JAUDFV010000149">
    <property type="protein sequence ID" value="KAL2719672.1"/>
    <property type="molecule type" value="Genomic_DNA"/>
</dbReference>
<accession>A0ABD2AGB9</accession>
<dbReference type="Proteomes" id="UP001607302">
    <property type="component" value="Unassembled WGS sequence"/>
</dbReference>
<reference evidence="1 2" key="1">
    <citation type="journal article" date="2024" name="Ann. Entomol. Soc. Am.">
        <title>Genomic analyses of the southern and eastern yellowjacket wasps (Hymenoptera: Vespidae) reveal evolutionary signatures of social life.</title>
        <authorList>
            <person name="Catto M.A."/>
            <person name="Caine P.B."/>
            <person name="Orr S.E."/>
            <person name="Hunt B.G."/>
            <person name="Goodisman M.A.D."/>
        </authorList>
    </citation>
    <scope>NUCLEOTIDE SEQUENCE [LARGE SCALE GENOMIC DNA]</scope>
    <source>
        <strain evidence="1">233</strain>
        <tissue evidence="1">Head and thorax</tissue>
    </source>
</reference>
<gene>
    <name evidence="1" type="ORF">V1478_011134</name>
</gene>
<protein>
    <submittedName>
        <fullName evidence="1">Uncharacterized protein</fullName>
    </submittedName>
</protein>
<dbReference type="AlphaFoldDB" id="A0ABD2AGB9"/>
<evidence type="ECO:0000313" key="1">
    <source>
        <dbReference type="EMBL" id="KAL2719672.1"/>
    </source>
</evidence>
<sequence length="205" mass="24408">QREVQRIERWKDENLSRKRYYPRSVVQYETDRATRKKTKTNDERDVVALVWEKEKERRKKRSEIPFAKFLFVPRRRLDNPRNYKTLRLACRSVNTITMECFTYRKLRGSFYLSKIRRLTKRELAEDSSIEVTWSLQFFVIGIQLVSFLPSFHPSFLPSFPQVISLSSRLTFGQGNTIESTSSDALFLASLISLIRHYFPIVTRRG</sequence>
<comment type="caution">
    <text evidence="1">The sequence shown here is derived from an EMBL/GenBank/DDBJ whole genome shotgun (WGS) entry which is preliminary data.</text>
</comment>
<evidence type="ECO:0000313" key="2">
    <source>
        <dbReference type="Proteomes" id="UP001607302"/>
    </source>
</evidence>
<organism evidence="1 2">
    <name type="scientific">Vespula squamosa</name>
    <name type="common">Southern yellow jacket</name>
    <name type="synonym">Wasp</name>
    <dbReference type="NCBI Taxonomy" id="30214"/>
    <lineage>
        <taxon>Eukaryota</taxon>
        <taxon>Metazoa</taxon>
        <taxon>Ecdysozoa</taxon>
        <taxon>Arthropoda</taxon>
        <taxon>Hexapoda</taxon>
        <taxon>Insecta</taxon>
        <taxon>Pterygota</taxon>
        <taxon>Neoptera</taxon>
        <taxon>Endopterygota</taxon>
        <taxon>Hymenoptera</taxon>
        <taxon>Apocrita</taxon>
        <taxon>Aculeata</taxon>
        <taxon>Vespoidea</taxon>
        <taxon>Vespidae</taxon>
        <taxon>Vespinae</taxon>
        <taxon>Vespula</taxon>
    </lineage>
</organism>
<feature type="non-terminal residue" evidence="1">
    <location>
        <position position="1"/>
    </location>
</feature>
<proteinExistence type="predicted"/>
<name>A0ABD2AGB9_VESSQ</name>